<dbReference type="EMBL" id="WNYA01000008">
    <property type="protein sequence ID" value="KAG8559987.1"/>
    <property type="molecule type" value="Genomic_DNA"/>
</dbReference>
<protein>
    <submittedName>
        <fullName evidence="1">Uncharacterized protein</fullName>
    </submittedName>
</protein>
<reference evidence="1" key="1">
    <citation type="thesis" date="2020" institute="ProQuest LLC" country="789 East Eisenhower Parkway, Ann Arbor, MI, USA">
        <title>Comparative Genomics and Chromosome Evolution.</title>
        <authorList>
            <person name="Mudd A.B."/>
        </authorList>
    </citation>
    <scope>NUCLEOTIDE SEQUENCE</scope>
    <source>
        <strain evidence="1">237g6f4</strain>
        <tissue evidence="1">Blood</tissue>
    </source>
</reference>
<name>A0AAV7AFK1_ENGPU</name>
<evidence type="ECO:0000313" key="2">
    <source>
        <dbReference type="Proteomes" id="UP000824782"/>
    </source>
</evidence>
<proteinExistence type="predicted"/>
<dbReference type="AlphaFoldDB" id="A0AAV7AFK1"/>
<accession>A0AAV7AFK1</accession>
<gene>
    <name evidence="1" type="ORF">GDO81_017525</name>
</gene>
<comment type="caution">
    <text evidence="1">The sequence shown here is derived from an EMBL/GenBank/DDBJ whole genome shotgun (WGS) entry which is preliminary data.</text>
</comment>
<evidence type="ECO:0000313" key="1">
    <source>
        <dbReference type="EMBL" id="KAG8559987.1"/>
    </source>
</evidence>
<organism evidence="1 2">
    <name type="scientific">Engystomops pustulosus</name>
    <name type="common">Tungara frog</name>
    <name type="synonym">Physalaemus pustulosus</name>
    <dbReference type="NCBI Taxonomy" id="76066"/>
    <lineage>
        <taxon>Eukaryota</taxon>
        <taxon>Metazoa</taxon>
        <taxon>Chordata</taxon>
        <taxon>Craniata</taxon>
        <taxon>Vertebrata</taxon>
        <taxon>Euteleostomi</taxon>
        <taxon>Amphibia</taxon>
        <taxon>Batrachia</taxon>
        <taxon>Anura</taxon>
        <taxon>Neobatrachia</taxon>
        <taxon>Hyloidea</taxon>
        <taxon>Leptodactylidae</taxon>
        <taxon>Leiuperinae</taxon>
        <taxon>Engystomops</taxon>
    </lineage>
</organism>
<dbReference type="Proteomes" id="UP000824782">
    <property type="component" value="Unassembled WGS sequence"/>
</dbReference>
<sequence>MDTLDILWSRFPVTADIIFHNTPPPPTTYTHRRRVLNVFNKPDTTAADMAAPRVKLDTIYICKDDFYAFFITFMCQFKI</sequence>
<keyword evidence="2" id="KW-1185">Reference proteome</keyword>